<sequence length="313" mass="36273">MAFSYSNLSRHTSKEKNRLPPELLREIVRFYSTQNTTLDQDHATSSKPPWQLFSSLSSASKTLRALALGFWFAIFVVRHVYDLLDSNIPFPEIKTSWTREIHFIRWPKGLQFNIVENFMRLSKIRIDCSKADVVPPRESNGQLLLKDIELEIRNLYWPSPLVTQYISRTFPTLRVLRLRQTRTWCGLCHTCCIPEFQPPLPTVIRYEGGTGLPTHYAQALSPLEYLEAVYLDVGVVASGKTTLSSHEGRNPDFWIGECDRCIEVMYEDESFRKEWLAKKKNPAVKPPRLTTVEWSFLSKEDFDSSSWSDDSEE</sequence>
<name>A0AA38PJJ2_9AGAR</name>
<evidence type="ECO:0000313" key="2">
    <source>
        <dbReference type="Proteomes" id="UP001163846"/>
    </source>
</evidence>
<gene>
    <name evidence="1" type="ORF">F5878DRAFT_656153</name>
</gene>
<comment type="caution">
    <text evidence="1">The sequence shown here is derived from an EMBL/GenBank/DDBJ whole genome shotgun (WGS) entry which is preliminary data.</text>
</comment>
<keyword evidence="2" id="KW-1185">Reference proteome</keyword>
<accession>A0AA38PJJ2</accession>
<proteinExistence type="predicted"/>
<dbReference type="Proteomes" id="UP001163846">
    <property type="component" value="Unassembled WGS sequence"/>
</dbReference>
<dbReference type="AlphaFoldDB" id="A0AA38PJJ2"/>
<organism evidence="1 2">
    <name type="scientific">Lentinula raphanica</name>
    <dbReference type="NCBI Taxonomy" id="153919"/>
    <lineage>
        <taxon>Eukaryota</taxon>
        <taxon>Fungi</taxon>
        <taxon>Dikarya</taxon>
        <taxon>Basidiomycota</taxon>
        <taxon>Agaricomycotina</taxon>
        <taxon>Agaricomycetes</taxon>
        <taxon>Agaricomycetidae</taxon>
        <taxon>Agaricales</taxon>
        <taxon>Marasmiineae</taxon>
        <taxon>Omphalotaceae</taxon>
        <taxon>Lentinula</taxon>
    </lineage>
</organism>
<dbReference type="EMBL" id="MU805960">
    <property type="protein sequence ID" value="KAJ3844113.1"/>
    <property type="molecule type" value="Genomic_DNA"/>
</dbReference>
<evidence type="ECO:0000313" key="1">
    <source>
        <dbReference type="EMBL" id="KAJ3844113.1"/>
    </source>
</evidence>
<reference evidence="1" key="1">
    <citation type="submission" date="2022-08" db="EMBL/GenBank/DDBJ databases">
        <authorList>
            <consortium name="DOE Joint Genome Institute"/>
            <person name="Min B."/>
            <person name="Riley R."/>
            <person name="Sierra-Patev S."/>
            <person name="Naranjo-Ortiz M."/>
            <person name="Looney B."/>
            <person name="Konkel Z."/>
            <person name="Slot J.C."/>
            <person name="Sakamoto Y."/>
            <person name="Steenwyk J.L."/>
            <person name="Rokas A."/>
            <person name="Carro J."/>
            <person name="Camarero S."/>
            <person name="Ferreira P."/>
            <person name="Molpeceres G."/>
            <person name="Ruiz-Duenas F.J."/>
            <person name="Serrano A."/>
            <person name="Henrissat B."/>
            <person name="Drula E."/>
            <person name="Hughes K.W."/>
            <person name="Mata J.L."/>
            <person name="Ishikawa N.K."/>
            <person name="Vargas-Isla R."/>
            <person name="Ushijima S."/>
            <person name="Smith C.A."/>
            <person name="Ahrendt S."/>
            <person name="Andreopoulos W."/>
            <person name="He G."/>
            <person name="Labutti K."/>
            <person name="Lipzen A."/>
            <person name="Ng V."/>
            <person name="Sandor L."/>
            <person name="Barry K."/>
            <person name="Martinez A.T."/>
            <person name="Xiao Y."/>
            <person name="Gibbons J.G."/>
            <person name="Terashima K."/>
            <person name="Hibbett D.S."/>
            <person name="Grigoriev I.V."/>
        </authorList>
    </citation>
    <scope>NUCLEOTIDE SEQUENCE</scope>
    <source>
        <strain evidence="1">TFB9207</strain>
    </source>
</reference>
<protein>
    <submittedName>
        <fullName evidence="1">Uncharacterized protein</fullName>
    </submittedName>
</protein>